<evidence type="ECO:0000313" key="6">
    <source>
        <dbReference type="Proteomes" id="UP000255139"/>
    </source>
</evidence>
<dbReference type="AlphaFoldDB" id="A0A377PUD6"/>
<reference evidence="4 5" key="1">
    <citation type="journal article" date="2014" name="Genome Announc.">
        <title>Draft genome sequences of eight enterohepatic helicobacter species isolated from both laboratory and wild rodents.</title>
        <authorList>
            <person name="Sheh A."/>
            <person name="Shen Z."/>
            <person name="Fox J.G."/>
        </authorList>
    </citation>
    <scope>NUCLEOTIDE SEQUENCE [LARGE SCALE GENOMIC DNA]</scope>
    <source>
        <strain evidence="4 5">ST1</strain>
    </source>
</reference>
<dbReference type="OrthoDB" id="5328932at2"/>
<keyword evidence="2" id="KW-0472">Membrane</keyword>
<sequence>MKNLTCHINNIKANRIMKHNHNVIFALAIILTIIFVGCNSKKYFKPEFTNGKIEFNSTLEKPITQATRVNARLKNDKAVLYNARFIKLYSNQNVLFQDDSEIIATNGCAGIDIIPYNLQQDTNTIEPQESKAIHINTQICVISASKKDNMVAGILADNTLFLYDIEAKQMIFQEKSESIYAISSLNANPIFLDTLVIFPTLDGRLSTLDIKQKKIVRNIIVNTEKFLNNIIYLKVEKDELISATPKKIYTLIRGESYSIDMELRDVYFDGNFIYTLNLNGIIYQLDKTLAIIKSTKLPYANLNGIIIKDNKLYTLESNGGFLIALDLNNFNYDVFKLSGFKKNATIFYNKDTFFINNKELNLSKNYHTKLYERKPKKESKEKYKSEDEKVDSTSKKRE</sequence>
<dbReference type="EMBL" id="JRPD02000017">
    <property type="protein sequence ID" value="TLD99562.1"/>
    <property type="molecule type" value="Genomic_DNA"/>
</dbReference>
<gene>
    <name evidence="3" type="primary">pgbB</name>
    <name evidence="4" type="ORF">LS73_007230</name>
    <name evidence="3" type="ORF">NCTC12714_00690</name>
</gene>
<reference evidence="3 6" key="2">
    <citation type="submission" date="2018-06" db="EMBL/GenBank/DDBJ databases">
        <authorList>
            <consortium name="Pathogen Informatics"/>
            <person name="Doyle S."/>
        </authorList>
    </citation>
    <scope>NUCLEOTIDE SEQUENCE [LARGE SCALE GENOMIC DNA]</scope>
    <source>
        <strain evidence="3 6">NCTC12714</strain>
    </source>
</reference>
<feature type="region of interest" description="Disordered" evidence="1">
    <location>
        <begin position="373"/>
        <end position="398"/>
    </location>
</feature>
<dbReference type="Proteomes" id="UP000255139">
    <property type="component" value="Unassembled WGS sequence"/>
</dbReference>
<evidence type="ECO:0000313" key="4">
    <source>
        <dbReference type="EMBL" id="TLD99562.1"/>
    </source>
</evidence>
<dbReference type="Proteomes" id="UP000029922">
    <property type="component" value="Unassembled WGS sequence"/>
</dbReference>
<dbReference type="Gene3D" id="2.130.10.10">
    <property type="entry name" value="YVTN repeat-like/Quinoprotein amine dehydrogenase"/>
    <property type="match status" value="1"/>
</dbReference>
<protein>
    <submittedName>
        <fullName evidence="3">Lipoprotein</fullName>
    </submittedName>
    <submittedName>
        <fullName evidence="4">Plasminogen-binding protein pgbB</fullName>
    </submittedName>
</protein>
<dbReference type="RefSeq" id="WP_052089825.1">
    <property type="nucleotide sequence ID" value="NZ_FZMM01000021.1"/>
</dbReference>
<dbReference type="InterPro" id="IPR011044">
    <property type="entry name" value="Quino_amine_DH_bsu"/>
</dbReference>
<dbReference type="InterPro" id="IPR015943">
    <property type="entry name" value="WD40/YVTN_repeat-like_dom_sf"/>
</dbReference>
<keyword evidence="2" id="KW-0812">Transmembrane</keyword>
<dbReference type="SUPFAM" id="SSF50969">
    <property type="entry name" value="YVTN repeat-like/Quinoprotein amine dehydrogenase"/>
    <property type="match status" value="1"/>
</dbReference>
<evidence type="ECO:0000256" key="2">
    <source>
        <dbReference type="SAM" id="Phobius"/>
    </source>
</evidence>
<evidence type="ECO:0000313" key="3">
    <source>
        <dbReference type="EMBL" id="STQ85901.1"/>
    </source>
</evidence>
<evidence type="ECO:0000313" key="5">
    <source>
        <dbReference type="Proteomes" id="UP000029922"/>
    </source>
</evidence>
<accession>A0A377PUD6</accession>
<proteinExistence type="predicted"/>
<organism evidence="3 6">
    <name type="scientific">Helicobacter muridarum</name>
    <dbReference type="NCBI Taxonomy" id="216"/>
    <lineage>
        <taxon>Bacteria</taxon>
        <taxon>Pseudomonadati</taxon>
        <taxon>Campylobacterota</taxon>
        <taxon>Epsilonproteobacteria</taxon>
        <taxon>Campylobacterales</taxon>
        <taxon>Helicobacteraceae</taxon>
        <taxon>Helicobacter</taxon>
    </lineage>
</organism>
<evidence type="ECO:0000256" key="1">
    <source>
        <dbReference type="SAM" id="MobiDB-lite"/>
    </source>
</evidence>
<keyword evidence="2" id="KW-1133">Transmembrane helix</keyword>
<feature type="transmembrane region" description="Helical" evidence="2">
    <location>
        <begin position="21"/>
        <end position="37"/>
    </location>
</feature>
<keyword evidence="6" id="KW-1185">Reference proteome</keyword>
<name>A0A377PUD6_9HELI</name>
<dbReference type="EMBL" id="UGJE01000002">
    <property type="protein sequence ID" value="STQ85901.1"/>
    <property type="molecule type" value="Genomic_DNA"/>
</dbReference>
<keyword evidence="3" id="KW-0449">Lipoprotein</keyword>